<gene>
    <name evidence="2" type="ORF">PHYPSEUDO_008039</name>
</gene>
<dbReference type="Proteomes" id="UP000694044">
    <property type="component" value="Unassembled WGS sequence"/>
</dbReference>
<accession>A0A8T1VFM9</accession>
<sequence length="170" mass="19351">MSLVSDAEPTDEQFLAEVLSLLDVEQGSWPYAQTPPRPKPKLSRLHPRAGSSDTTAKPKRIRKDATPRVRNKAKIELLRHEIKGLEAVLASLQNPGRGAAILERRRVSSLWKIIARKQSHERQLAEQRNMGLKRMLVQQYALTRSLTRTLDEWTELPATERAFQLSLAQI</sequence>
<dbReference type="AlphaFoldDB" id="A0A8T1VFM9"/>
<organism evidence="2 3">
    <name type="scientific">Phytophthora pseudosyringae</name>
    <dbReference type="NCBI Taxonomy" id="221518"/>
    <lineage>
        <taxon>Eukaryota</taxon>
        <taxon>Sar</taxon>
        <taxon>Stramenopiles</taxon>
        <taxon>Oomycota</taxon>
        <taxon>Peronosporomycetes</taxon>
        <taxon>Peronosporales</taxon>
        <taxon>Peronosporaceae</taxon>
        <taxon>Phytophthora</taxon>
    </lineage>
</organism>
<dbReference type="EMBL" id="JAGDFM010000323">
    <property type="protein sequence ID" value="KAG7379881.1"/>
    <property type="molecule type" value="Genomic_DNA"/>
</dbReference>
<comment type="caution">
    <text evidence="2">The sequence shown here is derived from an EMBL/GenBank/DDBJ whole genome shotgun (WGS) entry which is preliminary data.</text>
</comment>
<proteinExistence type="predicted"/>
<feature type="compositionally biased region" description="Basic residues" evidence="1">
    <location>
        <begin position="38"/>
        <end position="47"/>
    </location>
</feature>
<reference evidence="2" key="1">
    <citation type="submission" date="2021-02" db="EMBL/GenBank/DDBJ databases">
        <authorList>
            <person name="Palmer J.M."/>
        </authorList>
    </citation>
    <scope>NUCLEOTIDE SEQUENCE</scope>
    <source>
        <strain evidence="2">SCRP734</strain>
    </source>
</reference>
<feature type="region of interest" description="Disordered" evidence="1">
    <location>
        <begin position="29"/>
        <end position="68"/>
    </location>
</feature>
<evidence type="ECO:0000313" key="2">
    <source>
        <dbReference type="EMBL" id="KAG7379881.1"/>
    </source>
</evidence>
<evidence type="ECO:0000256" key="1">
    <source>
        <dbReference type="SAM" id="MobiDB-lite"/>
    </source>
</evidence>
<dbReference type="OrthoDB" id="97348at2759"/>
<protein>
    <submittedName>
        <fullName evidence="2">Uncharacterized protein</fullName>
    </submittedName>
</protein>
<keyword evidence="3" id="KW-1185">Reference proteome</keyword>
<evidence type="ECO:0000313" key="3">
    <source>
        <dbReference type="Proteomes" id="UP000694044"/>
    </source>
</evidence>
<name>A0A8T1VFM9_9STRA</name>